<comment type="caution">
    <text evidence="7">The sequence shown here is derived from an EMBL/GenBank/DDBJ whole genome shotgun (WGS) entry which is preliminary data.</text>
</comment>
<dbReference type="PANTHER" id="PTHR36918:SF1">
    <property type="entry name" value="PROTEIN-EXPORT PROTEIN SECB"/>
    <property type="match status" value="1"/>
</dbReference>
<dbReference type="InterPro" id="IPR035958">
    <property type="entry name" value="SecB-like_sf"/>
</dbReference>
<organism evidence="7 8">
    <name type="scientific">Candidatus Cyrtobacter comes</name>
    <dbReference type="NCBI Taxonomy" id="675776"/>
    <lineage>
        <taxon>Bacteria</taxon>
        <taxon>Pseudomonadati</taxon>
        <taxon>Pseudomonadota</taxon>
        <taxon>Alphaproteobacteria</taxon>
        <taxon>Rickettsiales</taxon>
        <taxon>Candidatus Midichloriaceae</taxon>
        <taxon>Candidatus Cyrtobacter</taxon>
    </lineage>
</organism>
<dbReference type="RefSeq" id="WP_322497524.1">
    <property type="nucleotide sequence ID" value="NZ_JARGYT010000016.1"/>
</dbReference>
<keyword evidence="5 6" id="KW-0143">Chaperone</keyword>
<dbReference type="InterPro" id="IPR003708">
    <property type="entry name" value="SecB"/>
</dbReference>
<dbReference type="NCBIfam" id="NF004392">
    <property type="entry name" value="PRK05751.1-3"/>
    <property type="match status" value="1"/>
</dbReference>
<keyword evidence="8" id="KW-1185">Reference proteome</keyword>
<evidence type="ECO:0000256" key="6">
    <source>
        <dbReference type="HAMAP-Rule" id="MF_00821"/>
    </source>
</evidence>
<dbReference type="EMBL" id="JARGYT010000016">
    <property type="protein sequence ID" value="MDZ5762035.1"/>
    <property type="molecule type" value="Genomic_DNA"/>
</dbReference>
<dbReference type="Proteomes" id="UP001293791">
    <property type="component" value="Unassembled WGS sequence"/>
</dbReference>
<keyword evidence="4 6" id="KW-0811">Translocation</keyword>
<evidence type="ECO:0000256" key="5">
    <source>
        <dbReference type="ARBA" id="ARBA00023186"/>
    </source>
</evidence>
<proteinExistence type="inferred from homology"/>
<evidence type="ECO:0000256" key="2">
    <source>
        <dbReference type="ARBA" id="ARBA00022448"/>
    </source>
</evidence>
<dbReference type="NCBIfam" id="TIGR00809">
    <property type="entry name" value="secB"/>
    <property type="match status" value="1"/>
</dbReference>
<dbReference type="PANTHER" id="PTHR36918">
    <property type="match status" value="1"/>
</dbReference>
<comment type="subunit">
    <text evidence="6">Homotetramer, a dimer of dimers. One homotetramer interacts with 1 SecA dimer.</text>
</comment>
<accession>A0ABU5L805</accession>
<evidence type="ECO:0000313" key="7">
    <source>
        <dbReference type="EMBL" id="MDZ5762035.1"/>
    </source>
</evidence>
<comment type="subcellular location">
    <subcellularLocation>
        <location evidence="6">Cytoplasm</location>
    </subcellularLocation>
</comment>
<keyword evidence="2 6" id="KW-0813">Transport</keyword>
<comment type="function">
    <text evidence="6">One of the proteins required for the normal export of preproteins out of the cell cytoplasm. It is a molecular chaperone that binds to a subset of precursor proteins, maintaining them in a translocation-competent state. It also specifically binds to its receptor SecA.</text>
</comment>
<name>A0ABU5L805_9RICK</name>
<dbReference type="Gene3D" id="3.10.420.10">
    <property type="entry name" value="SecB-like"/>
    <property type="match status" value="1"/>
</dbReference>
<evidence type="ECO:0000256" key="1">
    <source>
        <dbReference type="ARBA" id="ARBA00009990"/>
    </source>
</evidence>
<gene>
    <name evidence="6" type="primary">secB</name>
    <name evidence="7" type="ORF">Cyrtocomes_00401</name>
</gene>
<comment type="similarity">
    <text evidence="1 6">Belongs to the SecB family.</text>
</comment>
<evidence type="ECO:0000313" key="8">
    <source>
        <dbReference type="Proteomes" id="UP001293791"/>
    </source>
</evidence>
<reference evidence="7 8" key="1">
    <citation type="submission" date="2023-02" db="EMBL/GenBank/DDBJ databases">
        <title>Host association and intracellularity evolved multiple times independently in the Rickettsiales.</title>
        <authorList>
            <person name="Castelli M."/>
            <person name="Nardi T."/>
            <person name="Gammuto L."/>
            <person name="Bellinzona G."/>
            <person name="Sabaneyeva E."/>
            <person name="Potekhin A."/>
            <person name="Serra V."/>
            <person name="Petroni G."/>
            <person name="Sassera D."/>
        </authorList>
    </citation>
    <scope>NUCLEOTIDE SEQUENCE [LARGE SCALE GENOMIC DNA]</scope>
    <source>
        <strain evidence="7 8">BOD18</strain>
    </source>
</reference>
<dbReference type="HAMAP" id="MF_00821">
    <property type="entry name" value="SecB"/>
    <property type="match status" value="1"/>
</dbReference>
<dbReference type="SUPFAM" id="SSF54611">
    <property type="entry name" value="SecB-like"/>
    <property type="match status" value="1"/>
</dbReference>
<evidence type="ECO:0000256" key="4">
    <source>
        <dbReference type="ARBA" id="ARBA00023010"/>
    </source>
</evidence>
<sequence length="161" mass="18207">MNIRNAYSKVLGIELKMSEQYVKDLSFENPRHVLPTEIMSQPKFNVSLDVNANILNSSAKFEVVIGVSITAFIEDVTLFISELKYAGIASFSLSGLDELERDLMIFARCPSILFPYMRRIVSDITRDGGYPPLLLAPVDFLALYMQKKEIDAEEQAPHKLM</sequence>
<keyword evidence="3 6" id="KW-0653">Protein transport</keyword>
<evidence type="ECO:0000256" key="3">
    <source>
        <dbReference type="ARBA" id="ARBA00022927"/>
    </source>
</evidence>
<keyword evidence="6" id="KW-0963">Cytoplasm</keyword>
<dbReference type="Pfam" id="PF02556">
    <property type="entry name" value="SecB"/>
    <property type="match status" value="1"/>
</dbReference>
<protein>
    <recommendedName>
        <fullName evidence="6">Protein-export protein SecB</fullName>
    </recommendedName>
</protein>
<dbReference type="PRINTS" id="PR01594">
    <property type="entry name" value="SECBCHAPRONE"/>
</dbReference>